<protein>
    <submittedName>
        <fullName evidence="2">Uncharacterized protein</fullName>
    </submittedName>
</protein>
<sequence length="109" mass="11954">MSRLIYVLHLSESTSKGLEEVMSFRAKDQTPGVSTACCNLLRPGEPIGRPADFLLCATIDQSLLFSTPFSLSSRFSLAASSLMEFSAISWATLFSFISLIFYPVFASLD</sequence>
<proteinExistence type="predicted"/>
<evidence type="ECO:0000256" key="1">
    <source>
        <dbReference type="SAM" id="Phobius"/>
    </source>
</evidence>
<keyword evidence="1" id="KW-1133">Transmembrane helix</keyword>
<keyword evidence="3" id="KW-1185">Reference proteome</keyword>
<gene>
    <name evidence="2" type="ORF">RND71_021904</name>
</gene>
<comment type="caution">
    <text evidence="2">The sequence shown here is derived from an EMBL/GenBank/DDBJ whole genome shotgun (WGS) entry which is preliminary data.</text>
</comment>
<feature type="transmembrane region" description="Helical" evidence="1">
    <location>
        <begin position="82"/>
        <end position="105"/>
    </location>
</feature>
<name>A0AAE1RXE6_9SOLA</name>
<evidence type="ECO:0000313" key="2">
    <source>
        <dbReference type="EMBL" id="KAK4359675.1"/>
    </source>
</evidence>
<reference evidence="2" key="1">
    <citation type="submission" date="2023-12" db="EMBL/GenBank/DDBJ databases">
        <title>Genome assembly of Anisodus tanguticus.</title>
        <authorList>
            <person name="Wang Y.-J."/>
        </authorList>
    </citation>
    <scope>NUCLEOTIDE SEQUENCE</scope>
    <source>
        <strain evidence="2">KB-2021</strain>
        <tissue evidence="2">Leaf</tissue>
    </source>
</reference>
<accession>A0AAE1RXE6</accession>
<keyword evidence="1" id="KW-0472">Membrane</keyword>
<dbReference type="EMBL" id="JAVYJV010000011">
    <property type="protein sequence ID" value="KAK4359675.1"/>
    <property type="molecule type" value="Genomic_DNA"/>
</dbReference>
<evidence type="ECO:0000313" key="3">
    <source>
        <dbReference type="Proteomes" id="UP001291623"/>
    </source>
</evidence>
<dbReference type="Proteomes" id="UP001291623">
    <property type="component" value="Unassembled WGS sequence"/>
</dbReference>
<keyword evidence="1" id="KW-0812">Transmembrane</keyword>
<dbReference type="AlphaFoldDB" id="A0AAE1RXE6"/>
<organism evidence="2 3">
    <name type="scientific">Anisodus tanguticus</name>
    <dbReference type="NCBI Taxonomy" id="243964"/>
    <lineage>
        <taxon>Eukaryota</taxon>
        <taxon>Viridiplantae</taxon>
        <taxon>Streptophyta</taxon>
        <taxon>Embryophyta</taxon>
        <taxon>Tracheophyta</taxon>
        <taxon>Spermatophyta</taxon>
        <taxon>Magnoliopsida</taxon>
        <taxon>eudicotyledons</taxon>
        <taxon>Gunneridae</taxon>
        <taxon>Pentapetalae</taxon>
        <taxon>asterids</taxon>
        <taxon>lamiids</taxon>
        <taxon>Solanales</taxon>
        <taxon>Solanaceae</taxon>
        <taxon>Solanoideae</taxon>
        <taxon>Hyoscyameae</taxon>
        <taxon>Anisodus</taxon>
    </lineage>
</organism>